<dbReference type="EMBL" id="BK016247">
    <property type="protein sequence ID" value="DAG04984.1"/>
    <property type="molecule type" value="Genomic_DNA"/>
</dbReference>
<evidence type="ECO:0000313" key="1">
    <source>
        <dbReference type="EMBL" id="DAG04984.1"/>
    </source>
</evidence>
<sequence length="49" mass="5360">MLCGTARYRLKVSPGLCLVPHRQNAGPAPHLLLYVPYVPALLQCCQQAV</sequence>
<accession>A0A8S5VE75</accession>
<name>A0A8S5VE75_9CAUD</name>
<reference evidence="1" key="1">
    <citation type="journal article" date="2021" name="Proc. Natl. Acad. Sci. U.S.A.">
        <title>A Catalog of Tens of Thousands of Viruses from Human Metagenomes Reveals Hidden Associations with Chronic Diseases.</title>
        <authorList>
            <person name="Tisza M.J."/>
            <person name="Buck C.B."/>
        </authorList>
    </citation>
    <scope>NUCLEOTIDE SEQUENCE</scope>
    <source>
        <strain evidence="1">Ctnhb8</strain>
    </source>
</reference>
<organism evidence="1">
    <name type="scientific">Myoviridae sp. ctnhb8</name>
    <dbReference type="NCBI Taxonomy" id="2825171"/>
    <lineage>
        <taxon>Viruses</taxon>
        <taxon>Duplodnaviria</taxon>
        <taxon>Heunggongvirae</taxon>
        <taxon>Uroviricota</taxon>
        <taxon>Caudoviricetes</taxon>
    </lineage>
</organism>
<protein>
    <submittedName>
        <fullName evidence="1">Uncharacterized protein</fullName>
    </submittedName>
</protein>
<proteinExistence type="predicted"/>